<evidence type="ECO:0000256" key="2">
    <source>
        <dbReference type="ARBA" id="ARBA00004718"/>
    </source>
</evidence>
<evidence type="ECO:0000259" key="12">
    <source>
        <dbReference type="Pfam" id="PF11789"/>
    </source>
</evidence>
<protein>
    <recommendedName>
        <fullName evidence="3">E3 SUMO-protein ligase NSE2</fullName>
    </recommendedName>
    <alternativeName>
        <fullName evidence="10">E3 SUMO-protein transferase NSE2</fullName>
    </alternativeName>
    <alternativeName>
        <fullName evidence="11">Non-structural maintenance of chromosomes element 2 homolog</fullName>
    </alternativeName>
</protein>
<dbReference type="PANTHER" id="PTHR21330">
    <property type="entry name" value="E3 SUMO-PROTEIN LIGASE NSE2"/>
    <property type="match status" value="1"/>
</dbReference>
<reference evidence="13" key="2">
    <citation type="submission" date="2021-08" db="EMBL/GenBank/DDBJ databases">
        <authorList>
            <person name="Eriksson T."/>
        </authorList>
    </citation>
    <scope>NUCLEOTIDE SEQUENCE</scope>
    <source>
        <strain evidence="13">Stoneville</strain>
        <tissue evidence="13">Whole head</tissue>
    </source>
</reference>
<evidence type="ECO:0000256" key="5">
    <source>
        <dbReference type="ARBA" id="ARBA00022723"/>
    </source>
</evidence>
<dbReference type="GO" id="GO:0030915">
    <property type="term" value="C:Smc5-Smc6 complex"/>
    <property type="evidence" value="ECO:0007669"/>
    <property type="project" value="InterPro"/>
</dbReference>
<dbReference type="AlphaFoldDB" id="A0A8J6HJL9"/>
<dbReference type="InterPro" id="IPR004181">
    <property type="entry name" value="Znf_MIZ"/>
</dbReference>
<evidence type="ECO:0000256" key="7">
    <source>
        <dbReference type="ARBA" id="ARBA00022786"/>
    </source>
</evidence>
<keyword evidence="9" id="KW-0539">Nucleus</keyword>
<comment type="subcellular location">
    <subcellularLocation>
        <location evidence="1">Nucleus</location>
    </subcellularLocation>
</comment>
<dbReference type="GO" id="GO:0061665">
    <property type="term" value="F:SUMO ligase activity"/>
    <property type="evidence" value="ECO:0007669"/>
    <property type="project" value="TreeGrafter"/>
</dbReference>
<comment type="caution">
    <text evidence="13">The sequence shown here is derived from an EMBL/GenBank/DDBJ whole genome shotgun (WGS) entry which is preliminary data.</text>
</comment>
<reference evidence="13" key="1">
    <citation type="journal article" date="2020" name="J Insects Food Feed">
        <title>The yellow mealworm (Tenebrio molitor) genome: a resource for the emerging insects as food and feed industry.</title>
        <authorList>
            <person name="Eriksson T."/>
            <person name="Andere A."/>
            <person name="Kelstrup H."/>
            <person name="Emery V."/>
            <person name="Picard C."/>
        </authorList>
    </citation>
    <scope>NUCLEOTIDE SEQUENCE</scope>
    <source>
        <strain evidence="13">Stoneville</strain>
        <tissue evidence="13">Whole head</tissue>
    </source>
</reference>
<evidence type="ECO:0000256" key="10">
    <source>
        <dbReference type="ARBA" id="ARBA00031731"/>
    </source>
</evidence>
<dbReference type="OrthoDB" id="26899at2759"/>
<proteinExistence type="predicted"/>
<keyword evidence="4" id="KW-0808">Transferase</keyword>
<evidence type="ECO:0000256" key="3">
    <source>
        <dbReference type="ARBA" id="ARBA00020923"/>
    </source>
</evidence>
<keyword evidence="8" id="KW-0862">Zinc</keyword>
<accession>A0A8J6HJL9</accession>
<organism evidence="13 14">
    <name type="scientific">Tenebrio molitor</name>
    <name type="common">Yellow mealworm beetle</name>
    <dbReference type="NCBI Taxonomy" id="7067"/>
    <lineage>
        <taxon>Eukaryota</taxon>
        <taxon>Metazoa</taxon>
        <taxon>Ecdysozoa</taxon>
        <taxon>Arthropoda</taxon>
        <taxon>Hexapoda</taxon>
        <taxon>Insecta</taxon>
        <taxon>Pterygota</taxon>
        <taxon>Neoptera</taxon>
        <taxon>Endopterygota</taxon>
        <taxon>Coleoptera</taxon>
        <taxon>Polyphaga</taxon>
        <taxon>Cucujiformia</taxon>
        <taxon>Tenebrionidae</taxon>
        <taxon>Tenebrio</taxon>
    </lineage>
</organism>
<evidence type="ECO:0000256" key="1">
    <source>
        <dbReference type="ARBA" id="ARBA00004123"/>
    </source>
</evidence>
<keyword evidence="5" id="KW-0479">Metal-binding</keyword>
<keyword evidence="14" id="KW-1185">Reference proteome</keyword>
<evidence type="ECO:0000313" key="14">
    <source>
        <dbReference type="Proteomes" id="UP000719412"/>
    </source>
</evidence>
<keyword evidence="6" id="KW-0863">Zinc-finger</keyword>
<dbReference type="PANTHER" id="PTHR21330:SF1">
    <property type="entry name" value="E3 SUMO-PROTEIN LIGASE NSE2"/>
    <property type="match status" value="1"/>
</dbReference>
<gene>
    <name evidence="13" type="ORF">GEV33_007261</name>
</gene>
<dbReference type="CDD" id="cd16651">
    <property type="entry name" value="SPL-RING_NSE2"/>
    <property type="match status" value="1"/>
</dbReference>
<dbReference type="GO" id="GO:0016925">
    <property type="term" value="P:protein sumoylation"/>
    <property type="evidence" value="ECO:0007669"/>
    <property type="project" value="TreeGrafter"/>
</dbReference>
<name>A0A8J6HJL9_TENMO</name>
<dbReference type="InterPro" id="IPR026846">
    <property type="entry name" value="Nse2(Mms21)"/>
</dbReference>
<dbReference type="Proteomes" id="UP000719412">
    <property type="component" value="Unassembled WGS sequence"/>
</dbReference>
<sequence length="234" mass="27138">MTSQVERQANLLSDCVKSLRFWKELIDTHLEGEEKTAEMNQLEEIVKDYCVIDFNATRTSEACEEVEDVFNNDSIDDAVDVDELYKEKLAQKESSFDGNYQQHKIWKEVFLGITDHDVEEIEETATQNEEDMEYEEMQDSIFYSNVFTPPVDPISKKIIKEPYKSRTCGHVYEYKFILQYIKSMKNKAKCPYMGCNNRSICVGELMPDSETKNKIAEYLVKNSQSSSGDESDDN</sequence>
<evidence type="ECO:0000256" key="8">
    <source>
        <dbReference type="ARBA" id="ARBA00022833"/>
    </source>
</evidence>
<evidence type="ECO:0000256" key="9">
    <source>
        <dbReference type="ARBA" id="ARBA00023242"/>
    </source>
</evidence>
<dbReference type="Pfam" id="PF11789">
    <property type="entry name" value="zf-Nse"/>
    <property type="match status" value="1"/>
</dbReference>
<dbReference type="GO" id="GO:0000724">
    <property type="term" value="P:double-strand break repair via homologous recombination"/>
    <property type="evidence" value="ECO:0007669"/>
    <property type="project" value="InterPro"/>
</dbReference>
<feature type="domain" description="SP-RING-type" evidence="12">
    <location>
        <begin position="152"/>
        <end position="196"/>
    </location>
</feature>
<evidence type="ECO:0000256" key="11">
    <source>
        <dbReference type="ARBA" id="ARBA00032533"/>
    </source>
</evidence>
<evidence type="ECO:0000313" key="13">
    <source>
        <dbReference type="EMBL" id="KAH0815533.1"/>
    </source>
</evidence>
<evidence type="ECO:0000256" key="6">
    <source>
        <dbReference type="ARBA" id="ARBA00022771"/>
    </source>
</evidence>
<dbReference type="GO" id="GO:0008270">
    <property type="term" value="F:zinc ion binding"/>
    <property type="evidence" value="ECO:0007669"/>
    <property type="project" value="UniProtKB-KW"/>
</dbReference>
<keyword evidence="7" id="KW-0833">Ubl conjugation pathway</keyword>
<dbReference type="GO" id="GO:0005634">
    <property type="term" value="C:nucleus"/>
    <property type="evidence" value="ECO:0007669"/>
    <property type="project" value="UniProtKB-SubCell"/>
</dbReference>
<dbReference type="EMBL" id="JABDTM020022982">
    <property type="protein sequence ID" value="KAH0815533.1"/>
    <property type="molecule type" value="Genomic_DNA"/>
</dbReference>
<evidence type="ECO:0000256" key="4">
    <source>
        <dbReference type="ARBA" id="ARBA00022679"/>
    </source>
</evidence>
<comment type="pathway">
    <text evidence="2">Protein modification; protein sumoylation.</text>
</comment>